<name>A0A327L737_9BRAD</name>
<evidence type="ECO:0000256" key="1">
    <source>
        <dbReference type="ARBA" id="ARBA00023239"/>
    </source>
</evidence>
<proteinExistence type="predicted"/>
<dbReference type="SMART" id="SM01130">
    <property type="entry name" value="DHDPS"/>
    <property type="match status" value="1"/>
</dbReference>
<keyword evidence="3" id="KW-1185">Reference proteome</keyword>
<dbReference type="SUPFAM" id="SSF51569">
    <property type="entry name" value="Aldolase"/>
    <property type="match status" value="1"/>
</dbReference>
<sequence length="365" mass="39522">MPLHWSELPPALLTSLRAGTVLPAHPLALDHERRLDPVRQRAVTRYYLDAGAGGLAVGVHTTQFAIRTVGLYEPVLRLAAETVADWADGPRLLVAGVTGRTEQAVREAETARALGYHAALLNVATFRGAAEAEILDHCRRVAREIPLIGFALLPGVGGMHLSYGFWRAFADIENVIAVKMAPFDRYRTVEIVRAVVDAGAAGRVTLYTGNDDHVVLDLLAPFAVRSADGRHETRVRIKGGLLGHWSVWTRRAVEMLARIHAVPDGAAVPADLLALDSMVTDCNGAIYDAAHDLAGCIPGCLAVLQRQGLLRGTWCLDPAETLSEGQADEIARVYAQYPDMNDDAFVRANLDRWLSNQGKTIPLAA</sequence>
<comment type="caution">
    <text evidence="2">The sequence shown here is derived from an EMBL/GenBank/DDBJ whole genome shotgun (WGS) entry which is preliminary data.</text>
</comment>
<dbReference type="InterPro" id="IPR002220">
    <property type="entry name" value="DapA-like"/>
</dbReference>
<dbReference type="Pfam" id="PF00701">
    <property type="entry name" value="DHDPS"/>
    <property type="match status" value="1"/>
</dbReference>
<accession>A0A327L737</accession>
<dbReference type="EMBL" id="NPEX01000087">
    <property type="protein sequence ID" value="RAI43478.1"/>
    <property type="molecule type" value="Genomic_DNA"/>
</dbReference>
<evidence type="ECO:0000313" key="3">
    <source>
        <dbReference type="Proteomes" id="UP000249130"/>
    </source>
</evidence>
<dbReference type="InterPro" id="IPR013785">
    <property type="entry name" value="Aldolase_TIM"/>
</dbReference>
<dbReference type="OrthoDB" id="9770698at2"/>
<protein>
    <submittedName>
        <fullName evidence="2">Dihydrodipicolinate synthase family protein</fullName>
    </submittedName>
</protein>
<gene>
    <name evidence="2" type="ORF">CH341_14200</name>
</gene>
<keyword evidence="1" id="KW-0456">Lyase</keyword>
<dbReference type="RefSeq" id="WP_111419684.1">
    <property type="nucleotide sequence ID" value="NZ_NPEX01000087.1"/>
</dbReference>
<organism evidence="2 3">
    <name type="scientific">Rhodoplanes roseus</name>
    <dbReference type="NCBI Taxonomy" id="29409"/>
    <lineage>
        <taxon>Bacteria</taxon>
        <taxon>Pseudomonadati</taxon>
        <taxon>Pseudomonadota</taxon>
        <taxon>Alphaproteobacteria</taxon>
        <taxon>Hyphomicrobiales</taxon>
        <taxon>Nitrobacteraceae</taxon>
        <taxon>Rhodoplanes</taxon>
    </lineage>
</organism>
<evidence type="ECO:0000313" key="2">
    <source>
        <dbReference type="EMBL" id="RAI43478.1"/>
    </source>
</evidence>
<dbReference type="PANTHER" id="PTHR12128:SF51">
    <property type="entry name" value="BLL4205 PROTEIN"/>
    <property type="match status" value="1"/>
</dbReference>
<reference evidence="2 3" key="1">
    <citation type="submission" date="2017-07" db="EMBL/GenBank/DDBJ databases">
        <title>Draft Genome Sequences of Select Purple Nonsulfur Bacteria.</title>
        <authorList>
            <person name="Lasarre B."/>
            <person name="Mckinlay J.B."/>
        </authorList>
    </citation>
    <scope>NUCLEOTIDE SEQUENCE [LARGE SCALE GENOMIC DNA]</scope>
    <source>
        <strain evidence="2 3">DSM 5909</strain>
    </source>
</reference>
<dbReference type="GO" id="GO:0008840">
    <property type="term" value="F:4-hydroxy-tetrahydrodipicolinate synthase activity"/>
    <property type="evidence" value="ECO:0007669"/>
    <property type="project" value="TreeGrafter"/>
</dbReference>
<dbReference type="PANTHER" id="PTHR12128">
    <property type="entry name" value="DIHYDRODIPICOLINATE SYNTHASE"/>
    <property type="match status" value="1"/>
</dbReference>
<dbReference type="Gene3D" id="3.20.20.70">
    <property type="entry name" value="Aldolase class I"/>
    <property type="match status" value="1"/>
</dbReference>
<dbReference type="Proteomes" id="UP000249130">
    <property type="component" value="Unassembled WGS sequence"/>
</dbReference>
<dbReference type="AlphaFoldDB" id="A0A327L737"/>